<evidence type="ECO:0000256" key="3">
    <source>
        <dbReference type="SAM" id="MobiDB-lite"/>
    </source>
</evidence>
<evidence type="ECO:0000313" key="6">
    <source>
        <dbReference type="EMBL" id="XCG64777.1"/>
    </source>
</evidence>
<dbReference type="SUPFAM" id="SSF56801">
    <property type="entry name" value="Acetyl-CoA synthetase-like"/>
    <property type="match status" value="1"/>
</dbReference>
<dbReference type="RefSeq" id="WP_353650389.1">
    <property type="nucleotide sequence ID" value="NZ_CP159218.1"/>
</dbReference>
<protein>
    <submittedName>
        <fullName evidence="6">Class I adenylate-forming enzyme family protein</fullName>
    </submittedName>
</protein>
<dbReference type="InterPro" id="IPR025110">
    <property type="entry name" value="AMP-bd_C"/>
</dbReference>
<feature type="compositionally biased region" description="Acidic residues" evidence="3">
    <location>
        <begin position="624"/>
        <end position="635"/>
    </location>
</feature>
<keyword evidence="2" id="KW-0436">Ligase</keyword>
<feature type="domain" description="AMP-dependent synthetase/ligase" evidence="4">
    <location>
        <begin position="161"/>
        <end position="344"/>
    </location>
</feature>
<feature type="domain" description="AMP-dependent synthetase/ligase" evidence="4">
    <location>
        <begin position="17"/>
        <end position="115"/>
    </location>
</feature>
<feature type="region of interest" description="Disordered" evidence="3">
    <location>
        <begin position="548"/>
        <end position="635"/>
    </location>
</feature>
<reference evidence="6" key="1">
    <citation type="submission" date="2024-05" db="EMBL/GenBank/DDBJ databases">
        <authorList>
            <person name="Cai S.Y."/>
            <person name="Jin L.M."/>
            <person name="Li H.R."/>
        </authorList>
    </citation>
    <scope>NUCLEOTIDE SEQUENCE</scope>
    <source>
        <strain evidence="6">A5-74</strain>
    </source>
</reference>
<dbReference type="PANTHER" id="PTHR43201:SF5">
    <property type="entry name" value="MEDIUM-CHAIN ACYL-COA LIGASE ACSF2, MITOCHONDRIAL"/>
    <property type="match status" value="1"/>
</dbReference>
<evidence type="ECO:0000256" key="1">
    <source>
        <dbReference type="ARBA" id="ARBA00006432"/>
    </source>
</evidence>
<name>A0AAU8DRY0_9ACTN</name>
<dbReference type="Gene3D" id="3.30.300.30">
    <property type="match status" value="1"/>
</dbReference>
<sequence length="635" mass="64549">MTNASEPMVNWAELIRTAGQRHAARIAIIDSGRSISWGELDAAADAGAADLLESGSHRGDRALVALPSSADLVLTLVATARAGLVAVPVDPHRADLATVAARVGARLLLVADGSPEVAGVSTVFAAADLRRWWTAHRAPVSAVGGGEDLAVLARASRSYRAVMISHHAVLAAVAAATGAPGSRLRADDRAVMALPVHHLAGLVTAFLPLAAVGAAAVFPEVDPAGGDLSGLPSLIRSAKVTIIPGSPGVYRALLATEGVERALASVHLMTSGAAPLPSSDFSAIRAVTGQHVWEGYGISESTSVVASSLVTARSRAGSVGCALGGLEIRIDSGTGDAAGDEPPGVPQDPGSRVGTDGGVDALDGNLADVTGMGDVGRISLRGATLFSGYWPDGADGPGEDGWYCTEDVGYLDDLGELHLVDRADETFTVSGFTVYPKEIEQVLAAHPDIAAAVVGAVPGTGSKPARVVAVLSARAGVERPGVQQLQGYVAARLPIFKRPTEFAFVDAIPLTELGRQDRVAALGLAGFVAGGRSVAVLGSVRPTAVRAAQPESAAAAPGVDSAVPSPDDQDATADPTPHDADGRADAEPFEPTAPERGPEQAADLDSLGGRLPGAGNRRARSLSDDDDDLFGSEYS</sequence>
<dbReference type="EMBL" id="CP159218">
    <property type="protein sequence ID" value="XCG64777.1"/>
    <property type="molecule type" value="Genomic_DNA"/>
</dbReference>
<accession>A0AAU8DRY0</accession>
<dbReference type="AlphaFoldDB" id="A0AAU8DRY0"/>
<comment type="similarity">
    <text evidence="1">Belongs to the ATP-dependent AMP-binding enzyme family.</text>
</comment>
<proteinExistence type="inferred from homology"/>
<dbReference type="InterPro" id="IPR042099">
    <property type="entry name" value="ANL_N_sf"/>
</dbReference>
<dbReference type="Gene3D" id="3.40.50.12780">
    <property type="entry name" value="N-terminal domain of ligase-like"/>
    <property type="match status" value="1"/>
</dbReference>
<organism evidence="6">
    <name type="scientific">Nakamurella sp. A5-74</name>
    <dbReference type="NCBI Taxonomy" id="3158264"/>
    <lineage>
        <taxon>Bacteria</taxon>
        <taxon>Bacillati</taxon>
        <taxon>Actinomycetota</taxon>
        <taxon>Actinomycetes</taxon>
        <taxon>Nakamurellales</taxon>
        <taxon>Nakamurellaceae</taxon>
        <taxon>Nakamurella</taxon>
    </lineage>
</organism>
<dbReference type="InterPro" id="IPR045851">
    <property type="entry name" value="AMP-bd_C_sf"/>
</dbReference>
<dbReference type="InterPro" id="IPR000873">
    <property type="entry name" value="AMP-dep_synth/lig_dom"/>
</dbReference>
<dbReference type="Pfam" id="PF13193">
    <property type="entry name" value="AMP-binding_C"/>
    <property type="match status" value="1"/>
</dbReference>
<dbReference type="GO" id="GO:0031956">
    <property type="term" value="F:medium-chain fatty acid-CoA ligase activity"/>
    <property type="evidence" value="ECO:0007669"/>
    <property type="project" value="TreeGrafter"/>
</dbReference>
<dbReference type="Pfam" id="PF00501">
    <property type="entry name" value="AMP-binding"/>
    <property type="match status" value="2"/>
</dbReference>
<feature type="domain" description="AMP-binding enzyme C-terminal" evidence="5">
    <location>
        <begin position="438"/>
        <end position="514"/>
    </location>
</feature>
<feature type="compositionally biased region" description="Basic and acidic residues" evidence="3">
    <location>
        <begin position="576"/>
        <end position="586"/>
    </location>
</feature>
<gene>
    <name evidence="6" type="ORF">ABLG96_05535</name>
</gene>
<feature type="region of interest" description="Disordered" evidence="3">
    <location>
        <begin position="332"/>
        <end position="352"/>
    </location>
</feature>
<evidence type="ECO:0000256" key="2">
    <source>
        <dbReference type="ARBA" id="ARBA00022598"/>
    </source>
</evidence>
<evidence type="ECO:0000259" key="5">
    <source>
        <dbReference type="Pfam" id="PF13193"/>
    </source>
</evidence>
<dbReference type="GO" id="GO:0006631">
    <property type="term" value="P:fatty acid metabolic process"/>
    <property type="evidence" value="ECO:0007669"/>
    <property type="project" value="TreeGrafter"/>
</dbReference>
<dbReference type="PANTHER" id="PTHR43201">
    <property type="entry name" value="ACYL-COA SYNTHETASE"/>
    <property type="match status" value="1"/>
</dbReference>
<evidence type="ECO:0000259" key="4">
    <source>
        <dbReference type="Pfam" id="PF00501"/>
    </source>
</evidence>